<gene>
    <name evidence="1" type="ORF">ABVK25_005859</name>
</gene>
<organism evidence="1 2">
    <name type="scientific">Lepraria finkii</name>
    <dbReference type="NCBI Taxonomy" id="1340010"/>
    <lineage>
        <taxon>Eukaryota</taxon>
        <taxon>Fungi</taxon>
        <taxon>Dikarya</taxon>
        <taxon>Ascomycota</taxon>
        <taxon>Pezizomycotina</taxon>
        <taxon>Lecanoromycetes</taxon>
        <taxon>OSLEUM clade</taxon>
        <taxon>Lecanoromycetidae</taxon>
        <taxon>Lecanorales</taxon>
        <taxon>Lecanorineae</taxon>
        <taxon>Stereocaulaceae</taxon>
        <taxon>Lepraria</taxon>
    </lineage>
</organism>
<dbReference type="Proteomes" id="UP001590951">
    <property type="component" value="Unassembled WGS sequence"/>
</dbReference>
<protein>
    <recommendedName>
        <fullName evidence="3">TNFR-Cys domain-containing protein</fullName>
    </recommendedName>
</protein>
<accession>A0ABR4B7V0</accession>
<reference evidence="1 2" key="1">
    <citation type="submission" date="2024-09" db="EMBL/GenBank/DDBJ databases">
        <title>Rethinking Asexuality: The Enigmatic Case of Functional Sexual Genes in Lepraria (Stereocaulaceae).</title>
        <authorList>
            <person name="Doellman M."/>
            <person name="Sun Y."/>
            <person name="Barcenas-Pena A."/>
            <person name="Lumbsch H.T."/>
            <person name="Grewe F."/>
        </authorList>
    </citation>
    <scope>NUCLEOTIDE SEQUENCE [LARGE SCALE GENOMIC DNA]</scope>
    <source>
        <strain evidence="1 2">Grewe 0041</strain>
    </source>
</reference>
<evidence type="ECO:0008006" key="3">
    <source>
        <dbReference type="Google" id="ProtNLM"/>
    </source>
</evidence>
<sequence length="168" mass="17554">MKMVWATTIIFSCDKCPTAPADLEQCQWLCTVPTGNPDGSVLQCANGDYTDSSLGITCQQCLPACSPSPSNQTSSSAPTASSTPASTALTAASSCKSVNSLVPMPECTLVGSTDSQTLICNEGLVNASDLERCPRLCSIPFVGGPIIECSETNITRQRNLAHLNEVTC</sequence>
<keyword evidence="2" id="KW-1185">Reference proteome</keyword>
<proteinExistence type="predicted"/>
<evidence type="ECO:0000313" key="2">
    <source>
        <dbReference type="Proteomes" id="UP001590951"/>
    </source>
</evidence>
<evidence type="ECO:0000313" key="1">
    <source>
        <dbReference type="EMBL" id="KAL2053930.1"/>
    </source>
</evidence>
<dbReference type="EMBL" id="JBHFEH010000018">
    <property type="protein sequence ID" value="KAL2053930.1"/>
    <property type="molecule type" value="Genomic_DNA"/>
</dbReference>
<comment type="caution">
    <text evidence="1">The sequence shown here is derived from an EMBL/GenBank/DDBJ whole genome shotgun (WGS) entry which is preliminary data.</text>
</comment>
<name>A0ABR4B7V0_9LECA</name>